<dbReference type="OrthoDB" id="737323at2759"/>
<dbReference type="AlphaFoldDB" id="A0A8B9A4G1"/>
<dbReference type="PANTHER" id="PTHR33133">
    <property type="entry name" value="OS08G0107100 PROTEIN-RELATED"/>
    <property type="match status" value="1"/>
</dbReference>
<feature type="transmembrane region" description="Helical" evidence="1">
    <location>
        <begin position="181"/>
        <end position="201"/>
    </location>
</feature>
<dbReference type="KEGG" id="pda:103699457"/>
<evidence type="ECO:0000313" key="3">
    <source>
        <dbReference type="RefSeq" id="XP_017696413.2"/>
    </source>
</evidence>
<dbReference type="GeneID" id="103699457"/>
<dbReference type="RefSeq" id="XP_017696413.2">
    <property type="nucleotide sequence ID" value="XM_017840924.2"/>
</dbReference>
<dbReference type="PANTHER" id="PTHR33133:SF1">
    <property type="entry name" value="EXPRESSED PROTEIN-RELATED"/>
    <property type="match status" value="1"/>
</dbReference>
<organism evidence="2 6">
    <name type="scientific">Phoenix dactylifera</name>
    <name type="common">Date palm</name>
    <dbReference type="NCBI Taxonomy" id="42345"/>
    <lineage>
        <taxon>Eukaryota</taxon>
        <taxon>Viridiplantae</taxon>
        <taxon>Streptophyta</taxon>
        <taxon>Embryophyta</taxon>
        <taxon>Tracheophyta</taxon>
        <taxon>Spermatophyta</taxon>
        <taxon>Magnoliopsida</taxon>
        <taxon>Liliopsida</taxon>
        <taxon>Arecaceae</taxon>
        <taxon>Coryphoideae</taxon>
        <taxon>Phoeniceae</taxon>
        <taxon>Phoenix</taxon>
    </lineage>
</organism>
<evidence type="ECO:0000256" key="1">
    <source>
        <dbReference type="SAM" id="Phobius"/>
    </source>
</evidence>
<evidence type="ECO:0000313" key="6">
    <source>
        <dbReference type="RefSeq" id="XP_038981521.1"/>
    </source>
</evidence>
<protein>
    <submittedName>
        <fullName evidence="3 4">Uncharacterized protein LOC103699457 isoform X1</fullName>
    </submittedName>
</protein>
<dbReference type="RefSeq" id="XP_026657709.2">
    <property type="nucleotide sequence ID" value="XM_026801908.2"/>
</dbReference>
<reference evidence="2" key="1">
    <citation type="journal article" date="2019" name="Nat. Commun.">
        <title>Genome-wide association mapping of date palm fruit traits.</title>
        <authorList>
            <person name="Hazzouri K.M."/>
            <person name="Gros-Balthazard M."/>
            <person name="Flowers J.M."/>
            <person name="Copetti D."/>
            <person name="Lemansour A."/>
            <person name="Lebrun M."/>
            <person name="Masmoudi K."/>
            <person name="Ferrand S."/>
            <person name="Dhar M.I."/>
            <person name="Fresquez Z.A."/>
            <person name="Rosas U."/>
            <person name="Zhang J."/>
            <person name="Talag J."/>
            <person name="Lee S."/>
            <person name="Kudrna D."/>
            <person name="Powell R.F."/>
            <person name="Leitch I.J."/>
            <person name="Krueger R.R."/>
            <person name="Wing R.A."/>
            <person name="Amiri K.M.A."/>
            <person name="Purugganan M.D."/>
        </authorList>
    </citation>
    <scope>NUCLEOTIDE SEQUENCE [LARGE SCALE GENOMIC DNA]</scope>
    <source>
        <strain evidence="2">cv. Khalas</strain>
    </source>
</reference>
<dbReference type="Proteomes" id="UP000228380">
    <property type="component" value="Chromosome 1"/>
</dbReference>
<sequence>MAVAKDSSAGMDSSKQLGVMGILREAMYIPVRNKKLMLPVMLVAFLPSSLLSVDNYISIYPLLLNFIINLYLLSIKEPSTPQFYNLLLQIKEDAEVFVHVDIIFRVASYMVSFSSMMIIVYFSAMIYSGKQLTPKDLFQRIKGTWKRPLVTRIYFTLLFVGYTVTSVSLIAMLMLNARGSMVLIVLGALLALLARLFYVYLGMVWMVGLVISVLEDDCYGLQALDKAGHLVKGRRAQGFLIAVILLMVDGVLNGGYGFGILKVQSEQVTHQATGLIVLNILLLLKMFSQVVYTVFYYECHKSHGREIKVSGDFTYTRVSFTPSDGEVLP</sequence>
<feature type="transmembrane region" description="Helical" evidence="1">
    <location>
        <begin position="106"/>
        <end position="128"/>
    </location>
</feature>
<feature type="transmembrane region" description="Helical" evidence="1">
    <location>
        <begin position="36"/>
        <end position="57"/>
    </location>
</feature>
<proteinExistence type="predicted"/>
<dbReference type="RefSeq" id="XP_017696415.2">
    <property type="nucleotide sequence ID" value="XM_017840926.2"/>
</dbReference>
<name>A0A8B9A4G1_PHODC</name>
<accession>A0A8B9A4G1</accession>
<reference evidence="3 4" key="2">
    <citation type="submission" date="2025-04" db="UniProtKB">
        <authorList>
            <consortium name="RefSeq"/>
        </authorList>
    </citation>
    <scope>IDENTIFICATION</scope>
    <source>
        <tissue evidence="3 4">Young leaves</tissue>
    </source>
</reference>
<feature type="transmembrane region" description="Helical" evidence="1">
    <location>
        <begin position="239"/>
        <end position="261"/>
    </location>
</feature>
<feature type="transmembrane region" description="Helical" evidence="1">
    <location>
        <begin position="149"/>
        <end position="175"/>
    </location>
</feature>
<gene>
    <name evidence="3 4 5 6" type="primary">LOC103699457</name>
</gene>
<keyword evidence="1" id="KW-0812">Transmembrane</keyword>
<feature type="transmembrane region" description="Helical" evidence="1">
    <location>
        <begin position="273"/>
        <end position="297"/>
    </location>
</feature>
<keyword evidence="2" id="KW-1185">Reference proteome</keyword>
<dbReference type="RefSeq" id="XP_038981521.1">
    <property type="nucleotide sequence ID" value="XM_039125593.1"/>
</dbReference>
<evidence type="ECO:0000313" key="4">
    <source>
        <dbReference type="RefSeq" id="XP_017696415.2"/>
    </source>
</evidence>
<keyword evidence="1" id="KW-1133">Transmembrane helix</keyword>
<evidence type="ECO:0000313" key="5">
    <source>
        <dbReference type="RefSeq" id="XP_026657709.2"/>
    </source>
</evidence>
<keyword evidence="1" id="KW-0472">Membrane</keyword>
<evidence type="ECO:0000313" key="2">
    <source>
        <dbReference type="Proteomes" id="UP000228380"/>
    </source>
</evidence>